<evidence type="ECO:0000313" key="3">
    <source>
        <dbReference type="Proteomes" id="UP000241818"/>
    </source>
</evidence>
<keyword evidence="1" id="KW-0732">Signal</keyword>
<accession>A0A2T3BAF6</accession>
<dbReference type="AlphaFoldDB" id="A0A2T3BAF6"/>
<proteinExistence type="predicted"/>
<sequence length="128" mass="14373">MTAMIVIAATFIPLVFDLQRHTSPGLSPPYQISGTFHNIIFFETFWLHFRMGITTCTNSILGSNSFVQYSAYNELTTTVSTSTLVLIARTLAFTADLTALSLFPYLSWRLMIVTSLFVPTGRLCMFEI</sequence>
<dbReference type="RefSeq" id="XP_024723916.1">
    <property type="nucleotide sequence ID" value="XM_024866293.1"/>
</dbReference>
<dbReference type="EMBL" id="KZ679007">
    <property type="protein sequence ID" value="PSS25317.1"/>
    <property type="molecule type" value="Genomic_DNA"/>
</dbReference>
<dbReference type="Proteomes" id="UP000241818">
    <property type="component" value="Unassembled WGS sequence"/>
</dbReference>
<gene>
    <name evidence="2" type="ORF">M430DRAFT_33074</name>
</gene>
<dbReference type="GeneID" id="36574374"/>
<keyword evidence="3" id="KW-1185">Reference proteome</keyword>
<feature type="chain" id="PRO_5015405690" evidence="1">
    <location>
        <begin position="18"/>
        <end position="128"/>
    </location>
</feature>
<evidence type="ECO:0000313" key="2">
    <source>
        <dbReference type="EMBL" id="PSS25317.1"/>
    </source>
</evidence>
<name>A0A2T3BAF6_AMORE</name>
<evidence type="ECO:0000256" key="1">
    <source>
        <dbReference type="SAM" id="SignalP"/>
    </source>
</evidence>
<reference evidence="2 3" key="1">
    <citation type="journal article" date="2018" name="New Phytol.">
        <title>Comparative genomics and transcriptomics depict ericoid mycorrhizal fungi as versatile saprotrophs and plant mutualists.</title>
        <authorList>
            <person name="Martino E."/>
            <person name="Morin E."/>
            <person name="Grelet G.A."/>
            <person name="Kuo A."/>
            <person name="Kohler A."/>
            <person name="Daghino S."/>
            <person name="Barry K.W."/>
            <person name="Cichocki N."/>
            <person name="Clum A."/>
            <person name="Dockter R.B."/>
            <person name="Hainaut M."/>
            <person name="Kuo R.C."/>
            <person name="LaButti K."/>
            <person name="Lindahl B.D."/>
            <person name="Lindquist E.A."/>
            <person name="Lipzen A."/>
            <person name="Khouja H.R."/>
            <person name="Magnuson J."/>
            <person name="Murat C."/>
            <person name="Ohm R.A."/>
            <person name="Singer S.W."/>
            <person name="Spatafora J.W."/>
            <person name="Wang M."/>
            <person name="Veneault-Fourrey C."/>
            <person name="Henrissat B."/>
            <person name="Grigoriev I.V."/>
            <person name="Martin F.M."/>
            <person name="Perotto S."/>
        </authorList>
    </citation>
    <scope>NUCLEOTIDE SEQUENCE [LARGE SCALE GENOMIC DNA]</scope>
    <source>
        <strain evidence="2 3">ATCC 22711</strain>
    </source>
</reference>
<feature type="signal peptide" evidence="1">
    <location>
        <begin position="1"/>
        <end position="17"/>
    </location>
</feature>
<organism evidence="2 3">
    <name type="scientific">Amorphotheca resinae ATCC 22711</name>
    <dbReference type="NCBI Taxonomy" id="857342"/>
    <lineage>
        <taxon>Eukaryota</taxon>
        <taxon>Fungi</taxon>
        <taxon>Dikarya</taxon>
        <taxon>Ascomycota</taxon>
        <taxon>Pezizomycotina</taxon>
        <taxon>Leotiomycetes</taxon>
        <taxon>Helotiales</taxon>
        <taxon>Amorphothecaceae</taxon>
        <taxon>Amorphotheca</taxon>
    </lineage>
</organism>
<dbReference type="InParanoid" id="A0A2T3BAF6"/>
<protein>
    <submittedName>
        <fullName evidence="2">Uncharacterized protein</fullName>
    </submittedName>
</protein>
<feature type="non-terminal residue" evidence="2">
    <location>
        <position position="128"/>
    </location>
</feature>